<evidence type="ECO:0000256" key="7">
    <source>
        <dbReference type="ARBA" id="ARBA00035120"/>
    </source>
</evidence>
<feature type="transmembrane region" description="Helical" evidence="10">
    <location>
        <begin position="283"/>
        <end position="303"/>
    </location>
</feature>
<feature type="transmembrane region" description="Helical" evidence="10">
    <location>
        <begin position="555"/>
        <end position="574"/>
    </location>
</feature>
<reference evidence="11" key="1">
    <citation type="submission" date="2021-07" db="EMBL/GenBank/DDBJ databases">
        <title>Draft genome of Mortierella alpina, strain LL118, isolated from an aspen leaf litter sample.</title>
        <authorList>
            <person name="Yang S."/>
            <person name="Vinatzer B.A."/>
        </authorList>
    </citation>
    <scope>NUCLEOTIDE SEQUENCE</scope>
    <source>
        <strain evidence="11">LL118</strain>
    </source>
</reference>
<dbReference type="Proteomes" id="UP000717515">
    <property type="component" value="Unassembled WGS sequence"/>
</dbReference>
<feature type="transmembrane region" description="Helical" evidence="10">
    <location>
        <begin position="621"/>
        <end position="644"/>
    </location>
</feature>
<evidence type="ECO:0000256" key="5">
    <source>
        <dbReference type="ARBA" id="ARBA00022989"/>
    </source>
</evidence>
<evidence type="ECO:0000256" key="8">
    <source>
        <dbReference type="ARBA" id="ARBA00035585"/>
    </source>
</evidence>
<organism evidence="11 12">
    <name type="scientific">Mortierella alpina</name>
    <name type="common">Oleaginous fungus</name>
    <name type="synonym">Mortierella renispora</name>
    <dbReference type="NCBI Taxonomy" id="64518"/>
    <lineage>
        <taxon>Eukaryota</taxon>
        <taxon>Fungi</taxon>
        <taxon>Fungi incertae sedis</taxon>
        <taxon>Mucoromycota</taxon>
        <taxon>Mortierellomycotina</taxon>
        <taxon>Mortierellomycetes</taxon>
        <taxon>Mortierellales</taxon>
        <taxon>Mortierellaceae</taxon>
        <taxon>Mortierella</taxon>
    </lineage>
</organism>
<dbReference type="AlphaFoldDB" id="A0A9P8CVU5"/>
<evidence type="ECO:0000256" key="3">
    <source>
        <dbReference type="ARBA" id="ARBA00022475"/>
    </source>
</evidence>
<dbReference type="GO" id="GO:0005886">
    <property type="term" value="C:plasma membrane"/>
    <property type="evidence" value="ECO:0007669"/>
    <property type="project" value="UniProtKB-SubCell"/>
</dbReference>
<feature type="region of interest" description="Disordered" evidence="9">
    <location>
        <begin position="223"/>
        <end position="242"/>
    </location>
</feature>
<feature type="compositionally biased region" description="Low complexity" evidence="9">
    <location>
        <begin position="231"/>
        <end position="242"/>
    </location>
</feature>
<protein>
    <recommendedName>
        <fullName evidence="13">Fluoride export protein 1</fullName>
    </recommendedName>
</protein>
<dbReference type="PANTHER" id="PTHR28259:SF1">
    <property type="entry name" value="FLUORIDE EXPORT PROTEIN 1-RELATED"/>
    <property type="match status" value="1"/>
</dbReference>
<evidence type="ECO:0008006" key="13">
    <source>
        <dbReference type="Google" id="ProtNLM"/>
    </source>
</evidence>
<feature type="transmembrane region" description="Helical" evidence="10">
    <location>
        <begin position="490"/>
        <end position="514"/>
    </location>
</feature>
<comment type="function">
    <text evidence="1">Fluoride channel required for the rapid expulsion of cytoplasmic fluoride.</text>
</comment>
<dbReference type="PANTHER" id="PTHR28259">
    <property type="entry name" value="FLUORIDE EXPORT PROTEIN 1-RELATED"/>
    <property type="match status" value="1"/>
</dbReference>
<proteinExistence type="inferred from homology"/>
<dbReference type="Pfam" id="PF02537">
    <property type="entry name" value="CRCB"/>
    <property type="match status" value="2"/>
</dbReference>
<accession>A0A9P8CVU5</accession>
<gene>
    <name evidence="11" type="ORF">KVV02_003313</name>
</gene>
<dbReference type="EMBL" id="JAIFTL010000150">
    <property type="protein sequence ID" value="KAG9322373.1"/>
    <property type="molecule type" value="Genomic_DNA"/>
</dbReference>
<evidence type="ECO:0000313" key="12">
    <source>
        <dbReference type="Proteomes" id="UP000717515"/>
    </source>
</evidence>
<evidence type="ECO:0000313" key="11">
    <source>
        <dbReference type="EMBL" id="KAG9322373.1"/>
    </source>
</evidence>
<comment type="subcellular location">
    <subcellularLocation>
        <location evidence="2">Cell membrane</location>
        <topology evidence="2">Multi-pass membrane protein</topology>
    </subcellularLocation>
</comment>
<feature type="transmembrane region" description="Helical" evidence="10">
    <location>
        <begin position="526"/>
        <end position="543"/>
    </location>
</feature>
<comment type="caution">
    <text evidence="11">The sequence shown here is derived from an EMBL/GenBank/DDBJ whole genome shotgun (WGS) entry which is preliminary data.</text>
</comment>
<feature type="region of interest" description="Disordered" evidence="9">
    <location>
        <begin position="252"/>
        <end position="277"/>
    </location>
</feature>
<evidence type="ECO:0000256" key="9">
    <source>
        <dbReference type="SAM" id="MobiDB-lite"/>
    </source>
</evidence>
<keyword evidence="5 10" id="KW-1133">Transmembrane helix</keyword>
<feature type="transmembrane region" description="Helical" evidence="10">
    <location>
        <begin position="315"/>
        <end position="338"/>
    </location>
</feature>
<keyword evidence="4 10" id="KW-0812">Transmembrane</keyword>
<feature type="transmembrane region" description="Helical" evidence="10">
    <location>
        <begin position="365"/>
        <end position="393"/>
    </location>
</feature>
<evidence type="ECO:0000256" key="10">
    <source>
        <dbReference type="SAM" id="Phobius"/>
    </source>
</evidence>
<keyword evidence="6 10" id="KW-0472">Membrane</keyword>
<dbReference type="GO" id="GO:1903425">
    <property type="term" value="F:fluoride transmembrane transporter activity"/>
    <property type="evidence" value="ECO:0007669"/>
    <property type="project" value="TreeGrafter"/>
</dbReference>
<comment type="catalytic activity">
    <reaction evidence="8">
        <text>fluoride(in) = fluoride(out)</text>
        <dbReference type="Rhea" id="RHEA:76159"/>
        <dbReference type="ChEBI" id="CHEBI:17051"/>
    </reaction>
    <physiologicalReaction direction="left-to-right" evidence="8">
        <dbReference type="Rhea" id="RHEA:76160"/>
    </physiologicalReaction>
</comment>
<sequence length="663" mass="72593">MQVFFPGFKGKSKSIDMKDRLTLNDFLVAAQEALDFATLEEASSFRYADSNKVLDIEHESVFETQKHRITNNCVIVVMVRLFGGNTLSETLDTIAKQELYVELEKVPLSAKSCTICLEEKIPCLKVCCTWMCKQDFANWFVAQNINVSCTLCRTPIKPKNFFKTREYIGTLQALEDEKQLNAEAPPSLGATRPHCSRAQLQMDSITVAKATLNHDVLHTAAPIDRPHLRTRPSSTHSSSHCSARSLQIEEGAELPPPLDDDEECSRTSDSRPPHPLLPSRGPIILPALIIPFSILGLLTRLGLVSIETFSGQQVFALAWPQFVGCFLMGLFVSTRIWIDNGFARINGALEDRSRIVGRGHWIGPFVYVGLSSGLCGSITTFSSWTFALFIELINPAKISRHPLQNILSAFAELIVTLALSVSGLQLGCHLGEALLPSLLASKQRRPEAAHNTALSQASNAGVALVNKASITDNTSSTVVPPLIPLPPKRWTIFDIALVSACLCLWIGMILAAIFIPPASQSSWRHVVLATCFSPPGAILRWYLSRFNRRLKDFPVGTFAANILGSVVLAALVCLQHSPTIGGKSAFVCQILSGLQDGFCGCLTTISTFALELKSLPRRASYIYGLASVVIAQLLMLLILGSFVWTRSSSSSDTKSYTHSICQM</sequence>
<evidence type="ECO:0000256" key="1">
    <source>
        <dbReference type="ARBA" id="ARBA00002598"/>
    </source>
</evidence>
<comment type="similarity">
    <text evidence="7">Belongs to the fluoride channel Fluc/FEX (TC 1.A.43) family.</text>
</comment>
<dbReference type="InterPro" id="IPR003691">
    <property type="entry name" value="FluC"/>
</dbReference>
<evidence type="ECO:0000256" key="4">
    <source>
        <dbReference type="ARBA" id="ARBA00022692"/>
    </source>
</evidence>
<evidence type="ECO:0000256" key="2">
    <source>
        <dbReference type="ARBA" id="ARBA00004651"/>
    </source>
</evidence>
<keyword evidence="3" id="KW-1003">Cell membrane</keyword>
<evidence type="ECO:0000256" key="6">
    <source>
        <dbReference type="ARBA" id="ARBA00023136"/>
    </source>
</evidence>
<name>A0A9P8CVU5_MORAP</name>